<reference evidence="6" key="2">
    <citation type="submission" date="2020-09" db="EMBL/GenBank/DDBJ databases">
        <authorList>
            <person name="Sun Q."/>
            <person name="Zhou Y."/>
        </authorList>
    </citation>
    <scope>NUCLEOTIDE SEQUENCE</scope>
    <source>
        <strain evidence="6">CGMCC 1.15082</strain>
    </source>
</reference>
<dbReference type="Gene3D" id="3.40.190.290">
    <property type="match status" value="1"/>
</dbReference>
<evidence type="ECO:0000256" key="1">
    <source>
        <dbReference type="ARBA" id="ARBA00009437"/>
    </source>
</evidence>
<dbReference type="GO" id="GO:0005829">
    <property type="term" value="C:cytosol"/>
    <property type="evidence" value="ECO:0007669"/>
    <property type="project" value="TreeGrafter"/>
</dbReference>
<keyword evidence="7" id="KW-1185">Reference proteome</keyword>
<dbReference type="InterPro" id="IPR036390">
    <property type="entry name" value="WH_DNA-bd_sf"/>
</dbReference>
<accession>A0A916ST28</accession>
<comment type="similarity">
    <text evidence="1">Belongs to the LysR transcriptional regulatory family.</text>
</comment>
<dbReference type="Pfam" id="PF03466">
    <property type="entry name" value="LysR_substrate"/>
    <property type="match status" value="1"/>
</dbReference>
<dbReference type="InterPro" id="IPR000847">
    <property type="entry name" value="LysR_HTH_N"/>
</dbReference>
<dbReference type="Gene3D" id="1.10.10.10">
    <property type="entry name" value="Winged helix-like DNA-binding domain superfamily/Winged helix DNA-binding domain"/>
    <property type="match status" value="1"/>
</dbReference>
<name>A0A916ST28_9HYPH</name>
<dbReference type="AlphaFoldDB" id="A0A916ST28"/>
<dbReference type="RefSeq" id="WP_188826389.1">
    <property type="nucleotide sequence ID" value="NZ_BMHH01000037.1"/>
</dbReference>
<keyword evidence="2" id="KW-0805">Transcription regulation</keyword>
<dbReference type="PANTHER" id="PTHR30419:SF8">
    <property type="entry name" value="NITROGEN ASSIMILATION TRANSCRIPTIONAL ACTIVATOR-RELATED"/>
    <property type="match status" value="1"/>
</dbReference>
<dbReference type="Proteomes" id="UP000646478">
    <property type="component" value="Unassembled WGS sequence"/>
</dbReference>
<feature type="domain" description="HTH lysR-type" evidence="5">
    <location>
        <begin position="11"/>
        <end position="68"/>
    </location>
</feature>
<evidence type="ECO:0000259" key="5">
    <source>
        <dbReference type="PROSITE" id="PS50931"/>
    </source>
</evidence>
<dbReference type="PRINTS" id="PR00039">
    <property type="entry name" value="HTHLYSR"/>
</dbReference>
<evidence type="ECO:0000256" key="4">
    <source>
        <dbReference type="ARBA" id="ARBA00023163"/>
    </source>
</evidence>
<organism evidence="6 7">
    <name type="scientific">Brucella endophytica</name>
    <dbReference type="NCBI Taxonomy" id="1963359"/>
    <lineage>
        <taxon>Bacteria</taxon>
        <taxon>Pseudomonadati</taxon>
        <taxon>Pseudomonadota</taxon>
        <taxon>Alphaproteobacteria</taxon>
        <taxon>Hyphomicrobiales</taxon>
        <taxon>Brucellaceae</taxon>
        <taxon>Brucella/Ochrobactrum group</taxon>
        <taxon>Brucella</taxon>
    </lineage>
</organism>
<dbReference type="EMBL" id="BMHH01000037">
    <property type="protein sequence ID" value="GGB11969.1"/>
    <property type="molecule type" value="Genomic_DNA"/>
</dbReference>
<keyword evidence="3" id="KW-0238">DNA-binding</keyword>
<evidence type="ECO:0000313" key="6">
    <source>
        <dbReference type="EMBL" id="GGB11969.1"/>
    </source>
</evidence>
<comment type="caution">
    <text evidence="6">The sequence shown here is derived from an EMBL/GenBank/DDBJ whole genome shotgun (WGS) entry which is preliminary data.</text>
</comment>
<dbReference type="PANTHER" id="PTHR30419">
    <property type="entry name" value="HTH-TYPE TRANSCRIPTIONAL REGULATOR YBHD"/>
    <property type="match status" value="1"/>
</dbReference>
<dbReference type="InterPro" id="IPR050950">
    <property type="entry name" value="HTH-type_LysR_regulators"/>
</dbReference>
<protein>
    <submittedName>
        <fullName evidence="6">LysR family transcriptional regulator</fullName>
    </submittedName>
</protein>
<reference evidence="6" key="1">
    <citation type="journal article" date="2014" name="Int. J. Syst. Evol. Microbiol.">
        <title>Complete genome sequence of Corynebacterium casei LMG S-19264T (=DSM 44701T), isolated from a smear-ripened cheese.</title>
        <authorList>
            <consortium name="US DOE Joint Genome Institute (JGI-PGF)"/>
            <person name="Walter F."/>
            <person name="Albersmeier A."/>
            <person name="Kalinowski J."/>
            <person name="Ruckert C."/>
        </authorList>
    </citation>
    <scope>NUCLEOTIDE SEQUENCE</scope>
    <source>
        <strain evidence="6">CGMCC 1.15082</strain>
    </source>
</reference>
<dbReference type="Pfam" id="PF00126">
    <property type="entry name" value="HTH_1"/>
    <property type="match status" value="1"/>
</dbReference>
<dbReference type="PROSITE" id="PS50931">
    <property type="entry name" value="HTH_LYSR"/>
    <property type="match status" value="1"/>
</dbReference>
<keyword evidence="4" id="KW-0804">Transcription</keyword>
<dbReference type="InterPro" id="IPR005119">
    <property type="entry name" value="LysR_subst-bd"/>
</dbReference>
<proteinExistence type="inferred from homology"/>
<sequence>MALHWQWNNQIKLRHLRTVLAVIDCGGITAASSYLHVSQAAISKTIAEVEDVIGLKVFQRRGRILVPTAAGERFINTARKISAEINNLSEELDILFHGGAGILRVGLQAVTAQELFLRSTANLAKRHPNTRIQIRHGLLLDLLRDLMAGKIDLIFGRLVPSMMTPAMHSLPLVRTDASTVIASLGHPLLQLARPQWPDLLAHPWCLPLPETPLREHFDAIVAQQLIGRINCVFETSSLDTILMLTSEMPILALVPISAARRWKKEGLAEILDFTFQPQVEPIGLIWTRETESEPLLRLLQSNLIDEARISPLRWSDM</sequence>
<evidence type="ECO:0000313" key="7">
    <source>
        <dbReference type="Proteomes" id="UP000646478"/>
    </source>
</evidence>
<dbReference type="GO" id="GO:0003700">
    <property type="term" value="F:DNA-binding transcription factor activity"/>
    <property type="evidence" value="ECO:0007669"/>
    <property type="project" value="InterPro"/>
</dbReference>
<dbReference type="SUPFAM" id="SSF46785">
    <property type="entry name" value="Winged helix' DNA-binding domain"/>
    <property type="match status" value="1"/>
</dbReference>
<dbReference type="SUPFAM" id="SSF53850">
    <property type="entry name" value="Periplasmic binding protein-like II"/>
    <property type="match status" value="1"/>
</dbReference>
<evidence type="ECO:0000256" key="2">
    <source>
        <dbReference type="ARBA" id="ARBA00023015"/>
    </source>
</evidence>
<gene>
    <name evidence="6" type="ORF">GCM10011491_44810</name>
</gene>
<dbReference type="GO" id="GO:0003677">
    <property type="term" value="F:DNA binding"/>
    <property type="evidence" value="ECO:0007669"/>
    <property type="project" value="UniProtKB-KW"/>
</dbReference>
<dbReference type="InterPro" id="IPR036388">
    <property type="entry name" value="WH-like_DNA-bd_sf"/>
</dbReference>
<evidence type="ECO:0000256" key="3">
    <source>
        <dbReference type="ARBA" id="ARBA00023125"/>
    </source>
</evidence>